<gene>
    <name evidence="2" type="ORF">GCK72_021150</name>
</gene>
<dbReference type="InterPro" id="IPR002900">
    <property type="entry name" value="DUF38/FTH_CAE_spp"/>
</dbReference>
<evidence type="ECO:0000313" key="2">
    <source>
        <dbReference type="EMBL" id="KAF1754587.1"/>
    </source>
</evidence>
<dbReference type="CTD" id="78777132"/>
<dbReference type="RefSeq" id="XP_053582970.1">
    <property type="nucleotide sequence ID" value="XM_053734057.1"/>
</dbReference>
<dbReference type="KEGG" id="crq:GCK72_021150"/>
<name>A0A6A5GH76_CAERE</name>
<evidence type="ECO:0000259" key="1">
    <source>
        <dbReference type="PROSITE" id="PS50181"/>
    </source>
</evidence>
<protein>
    <recommendedName>
        <fullName evidence="1">F-box domain-containing protein</fullName>
    </recommendedName>
</protein>
<dbReference type="PANTHER" id="PTHR23015:SF4">
    <property type="entry name" value="DUF38 DOMAIN-CONTAINING PROTEIN-RELATED"/>
    <property type="match status" value="1"/>
</dbReference>
<dbReference type="PROSITE" id="PS50181">
    <property type="entry name" value="FBOX"/>
    <property type="match status" value="1"/>
</dbReference>
<sequence length="311" mass="35983">MSTTSALEFSNLPTDAIGKIIEKCELKEQLTLRKVSKNLRSLVDEQKIAYKSIEIYPIDSCIFCVYNDKNVVYASENWDKNDMPIEYSIISNKDYVKIALNDLSIALNNPKLQLDHLDLAVYNSPDMMNRFRLLLNSLNHQIHVKTLTVHVGNPEYLLSILPFLKPKVLANIEVLGGGDTEDCASKEGAEIVRKISSLEQWKQAEQLTIGYYFGFFPSEFLMHFKRIVIYKWHVDEVFLMNLRDLFSKSTNFVSCTVESDLDDCPKFLESFCEKVESGRDVIYRYKIPDDSNKMLEFKLYGCQMIIEKKNF</sequence>
<dbReference type="InterPro" id="IPR040161">
    <property type="entry name" value="FB224"/>
</dbReference>
<organism evidence="2 3">
    <name type="scientific">Caenorhabditis remanei</name>
    <name type="common">Caenorhabditis vulgaris</name>
    <dbReference type="NCBI Taxonomy" id="31234"/>
    <lineage>
        <taxon>Eukaryota</taxon>
        <taxon>Metazoa</taxon>
        <taxon>Ecdysozoa</taxon>
        <taxon>Nematoda</taxon>
        <taxon>Chromadorea</taxon>
        <taxon>Rhabditida</taxon>
        <taxon>Rhabditina</taxon>
        <taxon>Rhabditomorpha</taxon>
        <taxon>Rhabditoidea</taxon>
        <taxon>Rhabditidae</taxon>
        <taxon>Peloderinae</taxon>
        <taxon>Caenorhabditis</taxon>
    </lineage>
</organism>
<dbReference type="SMART" id="SM00256">
    <property type="entry name" value="FBOX"/>
    <property type="match status" value="1"/>
</dbReference>
<dbReference type="Proteomes" id="UP000483820">
    <property type="component" value="Chromosome V"/>
</dbReference>
<comment type="caution">
    <text evidence="2">The sequence shown here is derived from an EMBL/GenBank/DDBJ whole genome shotgun (WGS) entry which is preliminary data.</text>
</comment>
<dbReference type="Pfam" id="PF00646">
    <property type="entry name" value="F-box"/>
    <property type="match status" value="1"/>
</dbReference>
<dbReference type="GO" id="GO:0045087">
    <property type="term" value="P:innate immune response"/>
    <property type="evidence" value="ECO:0007669"/>
    <property type="project" value="TreeGrafter"/>
</dbReference>
<dbReference type="InterPro" id="IPR001810">
    <property type="entry name" value="F-box_dom"/>
</dbReference>
<dbReference type="CDD" id="cd22150">
    <property type="entry name" value="F-box_CeFBXA-like"/>
    <property type="match status" value="1"/>
</dbReference>
<dbReference type="Pfam" id="PF01827">
    <property type="entry name" value="FTH"/>
    <property type="match status" value="1"/>
</dbReference>
<accession>A0A6A5GH76</accession>
<dbReference type="PANTHER" id="PTHR23015">
    <property type="entry name" value="UNCHARACTERIZED C.ELEGANS PROTEIN"/>
    <property type="match status" value="1"/>
</dbReference>
<reference evidence="2 3" key="1">
    <citation type="submission" date="2019-12" db="EMBL/GenBank/DDBJ databases">
        <title>Chromosome-level assembly of the Caenorhabditis remanei genome.</title>
        <authorList>
            <person name="Teterina A.A."/>
            <person name="Willis J.H."/>
            <person name="Phillips P.C."/>
        </authorList>
    </citation>
    <scope>NUCLEOTIDE SEQUENCE [LARGE SCALE GENOMIC DNA]</scope>
    <source>
        <strain evidence="2 3">PX506</strain>
        <tissue evidence="2">Whole organism</tissue>
    </source>
</reference>
<dbReference type="GeneID" id="78777132"/>
<proteinExistence type="predicted"/>
<dbReference type="AlphaFoldDB" id="A0A6A5GH76"/>
<evidence type="ECO:0000313" key="3">
    <source>
        <dbReference type="Proteomes" id="UP000483820"/>
    </source>
</evidence>
<feature type="domain" description="F-box" evidence="1">
    <location>
        <begin position="6"/>
        <end position="53"/>
    </location>
</feature>
<dbReference type="EMBL" id="WUAV01000005">
    <property type="protein sequence ID" value="KAF1754587.1"/>
    <property type="molecule type" value="Genomic_DNA"/>
</dbReference>